<feature type="region of interest" description="Disordered" evidence="5">
    <location>
        <begin position="1"/>
        <end position="23"/>
    </location>
</feature>
<dbReference type="PROSITE" id="PS50908">
    <property type="entry name" value="RWD"/>
    <property type="match status" value="1"/>
</dbReference>
<dbReference type="InterPro" id="IPR008913">
    <property type="entry name" value="Znf_CHY"/>
</dbReference>
<dbReference type="GO" id="GO:0008270">
    <property type="term" value="F:zinc ion binding"/>
    <property type="evidence" value="ECO:0007669"/>
    <property type="project" value="UniProtKB-KW"/>
</dbReference>
<name>A0A0B7N697_9FUNG</name>
<protein>
    <recommendedName>
        <fullName evidence="10">CHY-type domain-containing protein</fullName>
    </recommendedName>
</protein>
<dbReference type="PROSITE" id="PS51266">
    <property type="entry name" value="ZF_CHY"/>
    <property type="match status" value="1"/>
</dbReference>
<feature type="region of interest" description="Disordered" evidence="5">
    <location>
        <begin position="742"/>
        <end position="781"/>
    </location>
</feature>
<evidence type="ECO:0000256" key="4">
    <source>
        <dbReference type="PROSITE-ProRule" id="PRU00601"/>
    </source>
</evidence>
<dbReference type="OrthoDB" id="10253329at2759"/>
<evidence type="ECO:0000259" key="7">
    <source>
        <dbReference type="PROSITE" id="PS51266"/>
    </source>
</evidence>
<sequence>MTDTPHRPTVRKPQAALSTSGPDKRKLELIQLETRYKSSFRLVSEDKDETVVRLAIKPSDPDFPYEIEALQLQLTVPGDYPKAACTARVLNSDIPKGFAINLERGYAARVDTSTAHQTLVRQMNWLDRNMETLLQQAPAPTVRFIANKKESSSTAAAPQQQQQQPVKHFINATAAPINFANTKQPPTPKPSEASASSSAPIVQSEQPKPIVKPTPTKHYTPSELSTADKRRNHEYRQLQTRFCDSFKTVRSHNSKETIATLVMSVNDTDFTHEQLIGGNDLYVKYRIPALYPLEPCSIEIDNKKLDRTRANWVSMGFDEHVAHGDYTLFENLNWLNRNLEHLLSTPPTQKTEEQMEADTISAAQQKDLKPPVKTTELSVAAPVFTPQQQQPSDSKKKTSLFDEIDDVKKNKVIIVNDPSLIIEQADEEEVEVELAEGEDDYQQHLEQDGEKTLIDLSQPLIRRGTEIRLVDPKLENISLFRCSLLHVMVKCARCKDTVEVENIKPEQQDKQTASASSSKKTPKAERWMSCPTCSSLLGIKFLGELIHQGALSIGLLQLAGCTAYDILPSAYIGTCGSCMADMASTVRLSPHDPPRTFNCFSCHSKMTCGLGEYKLVKIGSEGGERLVADEEQAMKLKKKKKSKEDPLTIGEPLPDQGTCSHYRKSKRWFRFSCCNKLYPCDTCHDTHEDHHIELAKKHVCGLCSREQNIVSGKSCVCGHEFEKAPQKQAFWEGGKGVRNKVAMSRKDPHKHKGWGKTTSKKQERVGIAGKERHQTEPSSSL</sequence>
<dbReference type="Proteomes" id="UP000054107">
    <property type="component" value="Unassembled WGS sequence"/>
</dbReference>
<feature type="region of interest" description="Disordered" evidence="5">
    <location>
        <begin position="179"/>
        <end position="232"/>
    </location>
</feature>
<proteinExistence type="predicted"/>
<evidence type="ECO:0000256" key="1">
    <source>
        <dbReference type="ARBA" id="ARBA00022723"/>
    </source>
</evidence>
<feature type="domain" description="CHY-type" evidence="7">
    <location>
        <begin position="652"/>
        <end position="719"/>
    </location>
</feature>
<gene>
    <name evidence="8" type="primary">PARPA_04742.1 scaffold 15639</name>
</gene>
<evidence type="ECO:0000313" key="9">
    <source>
        <dbReference type="Proteomes" id="UP000054107"/>
    </source>
</evidence>
<evidence type="ECO:0000256" key="3">
    <source>
        <dbReference type="ARBA" id="ARBA00022833"/>
    </source>
</evidence>
<keyword evidence="3" id="KW-0862">Zinc</keyword>
<evidence type="ECO:0000313" key="8">
    <source>
        <dbReference type="EMBL" id="CEP10943.1"/>
    </source>
</evidence>
<dbReference type="InterPro" id="IPR037274">
    <property type="entry name" value="Znf_CHY_sf"/>
</dbReference>
<evidence type="ECO:0000259" key="6">
    <source>
        <dbReference type="PROSITE" id="PS50908"/>
    </source>
</evidence>
<feature type="domain" description="RWD" evidence="6">
    <location>
        <begin position="27"/>
        <end position="133"/>
    </location>
</feature>
<feature type="compositionally biased region" description="Low complexity" evidence="5">
    <location>
        <begin position="190"/>
        <end position="200"/>
    </location>
</feature>
<keyword evidence="1" id="KW-0479">Metal-binding</keyword>
<accession>A0A0B7N697</accession>
<dbReference type="STRING" id="35722.A0A0B7N697"/>
<dbReference type="EMBL" id="LN725615">
    <property type="protein sequence ID" value="CEP10943.1"/>
    <property type="molecule type" value="Genomic_DNA"/>
</dbReference>
<feature type="compositionally biased region" description="Basic and acidic residues" evidence="5">
    <location>
        <begin position="760"/>
        <end position="775"/>
    </location>
</feature>
<evidence type="ECO:0000256" key="2">
    <source>
        <dbReference type="ARBA" id="ARBA00022771"/>
    </source>
</evidence>
<keyword evidence="2 4" id="KW-0863">Zinc-finger</keyword>
<reference evidence="8 9" key="1">
    <citation type="submission" date="2014-09" db="EMBL/GenBank/DDBJ databases">
        <authorList>
            <person name="Ellenberger Sabrina"/>
        </authorList>
    </citation>
    <scope>NUCLEOTIDE SEQUENCE [LARGE SCALE GENOMIC DNA]</scope>
    <source>
        <strain evidence="8 9">CBS 412.66</strain>
    </source>
</reference>
<evidence type="ECO:0008006" key="10">
    <source>
        <dbReference type="Google" id="ProtNLM"/>
    </source>
</evidence>
<evidence type="ECO:0000256" key="5">
    <source>
        <dbReference type="SAM" id="MobiDB-lite"/>
    </source>
</evidence>
<organism evidence="8 9">
    <name type="scientific">Parasitella parasitica</name>
    <dbReference type="NCBI Taxonomy" id="35722"/>
    <lineage>
        <taxon>Eukaryota</taxon>
        <taxon>Fungi</taxon>
        <taxon>Fungi incertae sedis</taxon>
        <taxon>Mucoromycota</taxon>
        <taxon>Mucoromycotina</taxon>
        <taxon>Mucoromycetes</taxon>
        <taxon>Mucorales</taxon>
        <taxon>Mucorineae</taxon>
        <taxon>Mucoraceae</taxon>
        <taxon>Parasitella</taxon>
    </lineage>
</organism>
<dbReference type="SUPFAM" id="SSF161219">
    <property type="entry name" value="CHY zinc finger-like"/>
    <property type="match status" value="1"/>
</dbReference>
<keyword evidence="9" id="KW-1185">Reference proteome</keyword>
<dbReference type="InterPro" id="IPR006575">
    <property type="entry name" value="RWD_dom"/>
</dbReference>
<dbReference type="Pfam" id="PF05495">
    <property type="entry name" value="zf-CHY"/>
    <property type="match status" value="1"/>
</dbReference>
<dbReference type="AlphaFoldDB" id="A0A0B7N697"/>